<comment type="subcellular location">
    <subcellularLocation>
        <location evidence="8">Peroxisome</location>
    </subcellularLocation>
</comment>
<comment type="cofactor">
    <cofactor evidence="6 8">
        <name>FAD</name>
        <dbReference type="ChEBI" id="CHEBI:57692"/>
    </cofactor>
</comment>
<keyword evidence="5 6" id="KW-0274">FAD</keyword>
<dbReference type="Gene3D" id="3.30.300.330">
    <property type="match status" value="1"/>
</dbReference>
<dbReference type="InterPro" id="IPR016166">
    <property type="entry name" value="FAD-bd_PCMH"/>
</dbReference>
<evidence type="ECO:0000256" key="8">
    <source>
        <dbReference type="RuleBase" id="RU363113"/>
    </source>
</evidence>
<evidence type="ECO:0000313" key="10">
    <source>
        <dbReference type="EMBL" id="KAJ3222348.1"/>
    </source>
</evidence>
<dbReference type="Pfam" id="PF02913">
    <property type="entry name" value="FAD-oxidase_C"/>
    <property type="match status" value="2"/>
</dbReference>
<dbReference type="SUPFAM" id="SSF55103">
    <property type="entry name" value="FAD-linked oxidases, C-terminal domain"/>
    <property type="match status" value="1"/>
</dbReference>
<proteinExistence type="inferred from homology"/>
<feature type="binding site" evidence="6">
    <location>
        <begin position="124"/>
        <end position="130"/>
    </location>
    <ligand>
        <name>FAD</name>
        <dbReference type="ChEBI" id="CHEBI:57692"/>
    </ligand>
</feature>
<comment type="similarity">
    <text evidence="2 8">Belongs to the FAD-binding oxidoreductase/transferase type 4 family.</text>
</comment>
<dbReference type="GO" id="GO:0008609">
    <property type="term" value="F:alkylglycerone-phosphate synthase activity"/>
    <property type="evidence" value="ECO:0007669"/>
    <property type="project" value="UniProtKB-EC"/>
</dbReference>
<comment type="subunit">
    <text evidence="8">Homodimer.</text>
</comment>
<dbReference type="Pfam" id="PF01565">
    <property type="entry name" value="FAD_binding_4"/>
    <property type="match status" value="1"/>
</dbReference>
<accession>A0AAD5Y0S6</accession>
<dbReference type="EC" id="2.5.1.26" evidence="3 8"/>
<dbReference type="GO" id="GO:0071949">
    <property type="term" value="F:FAD binding"/>
    <property type="evidence" value="ECO:0007669"/>
    <property type="project" value="InterPro"/>
</dbReference>
<gene>
    <name evidence="10" type="ORF">HK099_002385</name>
</gene>
<dbReference type="Gene3D" id="3.30.70.3450">
    <property type="match status" value="1"/>
</dbReference>
<evidence type="ECO:0000256" key="5">
    <source>
        <dbReference type="ARBA" id="ARBA00022827"/>
    </source>
</evidence>
<dbReference type="GO" id="GO:0005777">
    <property type="term" value="C:peroxisome"/>
    <property type="evidence" value="ECO:0007669"/>
    <property type="project" value="UniProtKB-SubCell"/>
</dbReference>
<evidence type="ECO:0000256" key="2">
    <source>
        <dbReference type="ARBA" id="ARBA00008000"/>
    </source>
</evidence>
<reference evidence="10" key="1">
    <citation type="submission" date="2020-05" db="EMBL/GenBank/DDBJ databases">
        <title>Phylogenomic resolution of chytrid fungi.</title>
        <authorList>
            <person name="Stajich J.E."/>
            <person name="Amses K."/>
            <person name="Simmons R."/>
            <person name="Seto K."/>
            <person name="Myers J."/>
            <person name="Bonds A."/>
            <person name="Quandt C.A."/>
            <person name="Barry K."/>
            <person name="Liu P."/>
            <person name="Grigoriev I."/>
            <person name="Longcore J.E."/>
            <person name="James T.Y."/>
        </authorList>
    </citation>
    <scope>NUCLEOTIDE SEQUENCE</scope>
    <source>
        <strain evidence="10">JEL0476</strain>
    </source>
</reference>
<comment type="catalytic activity">
    <reaction evidence="8">
        <text>a long chain fatty alcohol + a 1-acylglycerone 3-phosphate = a 1-O-alkylglycerone 3-phosphate + a long-chain fatty acid + H(+)</text>
        <dbReference type="Rhea" id="RHEA:36171"/>
        <dbReference type="ChEBI" id="CHEBI:15378"/>
        <dbReference type="ChEBI" id="CHEBI:17135"/>
        <dbReference type="ChEBI" id="CHEBI:57534"/>
        <dbReference type="ChEBI" id="CHEBI:57560"/>
        <dbReference type="ChEBI" id="CHEBI:73315"/>
        <dbReference type="EC" id="2.5.1.26"/>
    </reaction>
</comment>
<keyword evidence="8" id="KW-0444">Lipid biosynthesis</keyword>
<organism evidence="10 11">
    <name type="scientific">Clydaea vesicula</name>
    <dbReference type="NCBI Taxonomy" id="447962"/>
    <lineage>
        <taxon>Eukaryota</taxon>
        <taxon>Fungi</taxon>
        <taxon>Fungi incertae sedis</taxon>
        <taxon>Chytridiomycota</taxon>
        <taxon>Chytridiomycota incertae sedis</taxon>
        <taxon>Chytridiomycetes</taxon>
        <taxon>Lobulomycetales</taxon>
        <taxon>Lobulomycetaceae</taxon>
        <taxon>Clydaea</taxon>
    </lineage>
</organism>
<keyword evidence="8" id="KW-0576">Peroxisome</keyword>
<evidence type="ECO:0000256" key="6">
    <source>
        <dbReference type="PIRSR" id="PIRSR625650-3"/>
    </source>
</evidence>
<dbReference type="AlphaFoldDB" id="A0AAD5Y0S6"/>
<evidence type="ECO:0000256" key="7">
    <source>
        <dbReference type="PIRSR" id="PIRSR625650-4"/>
    </source>
</evidence>
<dbReference type="InterPro" id="IPR016169">
    <property type="entry name" value="FAD-bd_PCMH_sub2"/>
</dbReference>
<dbReference type="Gene3D" id="3.30.465.10">
    <property type="match status" value="1"/>
</dbReference>
<dbReference type="EMBL" id="JADGJW010000179">
    <property type="protein sequence ID" value="KAJ3222348.1"/>
    <property type="molecule type" value="Genomic_DNA"/>
</dbReference>
<keyword evidence="4 8" id="KW-0285">Flavoprotein</keyword>
<keyword evidence="11" id="KW-1185">Reference proteome</keyword>
<comment type="caution">
    <text evidence="10">The sequence shown here is derived from an EMBL/GenBank/DDBJ whole genome shotgun (WGS) entry which is preliminary data.</text>
</comment>
<protein>
    <recommendedName>
        <fullName evidence="3 8">Alkylglycerone-phosphate synthase</fullName>
        <shortName evidence="8">Alkyl-DHAP synthase</shortName>
        <ecNumber evidence="3 8">2.5.1.26</ecNumber>
    </recommendedName>
</protein>
<evidence type="ECO:0000256" key="1">
    <source>
        <dbReference type="ARBA" id="ARBA00004670"/>
    </source>
</evidence>
<dbReference type="SUPFAM" id="SSF56176">
    <property type="entry name" value="FAD-binding/transporter-associated domain-like"/>
    <property type="match status" value="1"/>
</dbReference>
<dbReference type="InterPro" id="IPR004113">
    <property type="entry name" value="FAD-bd_oxidored_4_C"/>
</dbReference>
<name>A0AAD5Y0S6_9FUNG</name>
<evidence type="ECO:0000259" key="9">
    <source>
        <dbReference type="PROSITE" id="PS51387"/>
    </source>
</evidence>
<dbReference type="GO" id="GO:0008610">
    <property type="term" value="P:lipid biosynthetic process"/>
    <property type="evidence" value="ECO:0007669"/>
    <property type="project" value="InterPro"/>
</dbReference>
<evidence type="ECO:0000256" key="3">
    <source>
        <dbReference type="ARBA" id="ARBA00012385"/>
    </source>
</evidence>
<evidence type="ECO:0000256" key="4">
    <source>
        <dbReference type="ARBA" id="ARBA00022630"/>
    </source>
</evidence>
<dbReference type="PANTHER" id="PTHR46568:SF1">
    <property type="entry name" value="ALKYLDIHYDROXYACETONEPHOSPHATE SYNTHASE, PEROXISOMAL"/>
    <property type="match status" value="1"/>
</dbReference>
<evidence type="ECO:0000313" key="11">
    <source>
        <dbReference type="Proteomes" id="UP001211065"/>
    </source>
</evidence>
<dbReference type="InterPro" id="IPR016167">
    <property type="entry name" value="FAD-bd_PCMH_sub1"/>
</dbReference>
<dbReference type="Proteomes" id="UP001211065">
    <property type="component" value="Unassembled WGS sequence"/>
</dbReference>
<sequence>MKRNIWGWGYGNKLVESDFSSTLNLLKEILPPPKFRFKEPTEQEILCTIRNSRFKDLPKNLQHIFTNDKLERAARTFGKSFRDIVRGLSLEFDNPPDYICFPENQNQILEILQWASSTETVVIPFGGGSSVSGGVEPLITSKRVVTMDLTKNFNKVISINEKDMTATIQAGIFGPALSLQLSKQGFTFRHFPQSFEFSTLGGWVVTKSGGHFATNQTHIDRFVVGMKIVTPRGIVSTNLYPSTGAGPNPDSVFFGSEGILGIVTEVTLRIHHPPKYKNSIVVNFNSFEEGIDAVREIAQTNLFPSQCRLVDPLESMSMGLKPETTLLLGFESDSIKGDSVVNELFIAGSSICDKFGGKPQLNKRMEESATDSEIWKKNFIALPYLPHVYSNGPASYYTVTTLASSKDKMLEEWDNLKSKVSEVLLNNDATITHHHSVGKDHKAVFLKEKDKVWIDTLTNLKKFYDNKGILNPGTLIDNLQPSNISKNFGTDFFLAKI</sequence>
<keyword evidence="8" id="KW-0808">Transferase</keyword>
<dbReference type="InterPro" id="IPR006094">
    <property type="entry name" value="Oxid_FAD_bind_N"/>
</dbReference>
<feature type="domain" description="FAD-binding PCMH-type" evidence="9">
    <location>
        <begin position="92"/>
        <end position="273"/>
    </location>
</feature>
<comment type="function">
    <text evidence="8">Catalyzes the exchange of an acyl for a long-chain alkyl group and the formation of the ether bond in the biosynthesis of ether phospholipids.</text>
</comment>
<feature type="binding site" evidence="6">
    <location>
        <begin position="257"/>
        <end position="263"/>
    </location>
    <ligand>
        <name>FAD</name>
        <dbReference type="ChEBI" id="CHEBI:57692"/>
    </ligand>
</feature>
<comment type="pathway">
    <text evidence="1 8">Glycerolipid metabolism; ether lipid biosynthesis.</text>
</comment>
<keyword evidence="8" id="KW-0443">Lipid metabolism</keyword>
<dbReference type="PANTHER" id="PTHR46568">
    <property type="entry name" value="ALKYLDIHYDROXYACETONEPHOSPHATE SYNTHASE, PEROXISOMAL"/>
    <property type="match status" value="1"/>
</dbReference>
<dbReference type="PROSITE" id="PS51387">
    <property type="entry name" value="FAD_PCMH"/>
    <property type="match status" value="1"/>
</dbReference>
<dbReference type="Gene3D" id="3.30.43.10">
    <property type="entry name" value="Uridine Diphospho-n-acetylenolpyruvylglucosamine Reductase, domain 2"/>
    <property type="match status" value="1"/>
</dbReference>
<dbReference type="InterPro" id="IPR025650">
    <property type="entry name" value="Alkyl-DHAP_Synthase"/>
</dbReference>
<dbReference type="InterPro" id="IPR016164">
    <property type="entry name" value="FAD-linked_Oxase-like_C"/>
</dbReference>
<dbReference type="InterPro" id="IPR036318">
    <property type="entry name" value="FAD-bd_PCMH-like_sf"/>
</dbReference>
<feature type="site" description="Important for enzyme activity" evidence="7">
    <location>
        <position position="308"/>
    </location>
</feature>